<evidence type="ECO:0000313" key="2">
    <source>
        <dbReference type="EMBL" id="KAF9077331.1"/>
    </source>
</evidence>
<proteinExistence type="predicted"/>
<sequence>MSNYAHSELKSSSQDTLHSLSPKTLSSNMRAYQALHLANEAKEILPIARILSDDFEFHNLSPVSPFRDSESARKKVNSIVCTEHLLVQNKEQYLQDKINYWDKVDLFGIVEVHQLIEAGNVIITDVGPHRAVLHPTYSNYRRRESINQLTNLGFPYSAGSLSTNSKLPQSIRLLHLK</sequence>
<organism evidence="2 3">
    <name type="scientific">Rhodocollybia butyracea</name>
    <dbReference type="NCBI Taxonomy" id="206335"/>
    <lineage>
        <taxon>Eukaryota</taxon>
        <taxon>Fungi</taxon>
        <taxon>Dikarya</taxon>
        <taxon>Basidiomycota</taxon>
        <taxon>Agaricomycotina</taxon>
        <taxon>Agaricomycetes</taxon>
        <taxon>Agaricomycetidae</taxon>
        <taxon>Agaricales</taxon>
        <taxon>Marasmiineae</taxon>
        <taxon>Omphalotaceae</taxon>
        <taxon>Rhodocollybia</taxon>
    </lineage>
</organism>
<name>A0A9P5Q3A8_9AGAR</name>
<dbReference type="EMBL" id="JADNRY010000004">
    <property type="protein sequence ID" value="KAF9077331.1"/>
    <property type="molecule type" value="Genomic_DNA"/>
</dbReference>
<dbReference type="Proteomes" id="UP000772434">
    <property type="component" value="Unassembled WGS sequence"/>
</dbReference>
<evidence type="ECO:0000256" key="1">
    <source>
        <dbReference type="SAM" id="MobiDB-lite"/>
    </source>
</evidence>
<protein>
    <submittedName>
        <fullName evidence="2">Uncharacterized protein</fullName>
    </submittedName>
</protein>
<keyword evidence="3" id="KW-1185">Reference proteome</keyword>
<feature type="region of interest" description="Disordered" evidence="1">
    <location>
        <begin position="1"/>
        <end position="20"/>
    </location>
</feature>
<accession>A0A9P5Q3A8</accession>
<comment type="caution">
    <text evidence="2">The sequence shown here is derived from an EMBL/GenBank/DDBJ whole genome shotgun (WGS) entry which is preliminary data.</text>
</comment>
<dbReference type="AlphaFoldDB" id="A0A9P5Q3A8"/>
<gene>
    <name evidence="2" type="ORF">BDP27DRAFT_605343</name>
</gene>
<reference evidence="2" key="1">
    <citation type="submission" date="2020-11" db="EMBL/GenBank/DDBJ databases">
        <authorList>
            <consortium name="DOE Joint Genome Institute"/>
            <person name="Ahrendt S."/>
            <person name="Riley R."/>
            <person name="Andreopoulos W."/>
            <person name="Labutti K."/>
            <person name="Pangilinan J."/>
            <person name="Ruiz-Duenas F.J."/>
            <person name="Barrasa J.M."/>
            <person name="Sanchez-Garcia M."/>
            <person name="Camarero S."/>
            <person name="Miyauchi S."/>
            <person name="Serrano A."/>
            <person name="Linde D."/>
            <person name="Babiker R."/>
            <person name="Drula E."/>
            <person name="Ayuso-Fernandez I."/>
            <person name="Pacheco R."/>
            <person name="Padilla G."/>
            <person name="Ferreira P."/>
            <person name="Barriuso J."/>
            <person name="Kellner H."/>
            <person name="Castanera R."/>
            <person name="Alfaro M."/>
            <person name="Ramirez L."/>
            <person name="Pisabarro A.G."/>
            <person name="Kuo A."/>
            <person name="Tritt A."/>
            <person name="Lipzen A."/>
            <person name="He G."/>
            <person name="Yan M."/>
            <person name="Ng V."/>
            <person name="Cullen D."/>
            <person name="Martin F."/>
            <person name="Rosso M.-N."/>
            <person name="Henrissat B."/>
            <person name="Hibbett D."/>
            <person name="Martinez A.T."/>
            <person name="Grigoriev I.V."/>
        </authorList>
    </citation>
    <scope>NUCLEOTIDE SEQUENCE</scope>
    <source>
        <strain evidence="2">AH 40177</strain>
    </source>
</reference>
<evidence type="ECO:0000313" key="3">
    <source>
        <dbReference type="Proteomes" id="UP000772434"/>
    </source>
</evidence>